<comment type="function">
    <text evidence="3">Destroys radicals which are normally produced within the cells and which are toxic to biological systems.</text>
</comment>
<dbReference type="PRINTS" id="PR00068">
    <property type="entry name" value="CUZNDISMTASE"/>
</dbReference>
<dbReference type="PROSITE" id="PS51375">
    <property type="entry name" value="PPR"/>
    <property type="match status" value="5"/>
</dbReference>
<evidence type="ECO:0000256" key="11">
    <source>
        <dbReference type="ARBA" id="ARBA00023002"/>
    </source>
</evidence>
<reference evidence="18" key="1">
    <citation type="submission" date="2020-06" db="EMBL/GenBank/DDBJ databases">
        <authorList>
            <person name="Li T."/>
            <person name="Hu X."/>
            <person name="Zhang T."/>
            <person name="Song X."/>
            <person name="Zhang H."/>
            <person name="Dai N."/>
            <person name="Sheng W."/>
            <person name="Hou X."/>
            <person name="Wei L."/>
        </authorList>
    </citation>
    <scope>NUCLEOTIDE SEQUENCE</scope>
    <source>
        <strain evidence="18">K16</strain>
        <tissue evidence="18">Leaf</tissue>
    </source>
</reference>
<name>A0AAE1X5H3_9LAMI</name>
<gene>
    <name evidence="18" type="ORF">Sango_0570500</name>
</gene>
<evidence type="ECO:0000313" key="18">
    <source>
        <dbReference type="EMBL" id="KAK4405640.1"/>
    </source>
</evidence>
<dbReference type="EC" id="1.15.1.1" evidence="6"/>
<dbReference type="InterPro" id="IPR036423">
    <property type="entry name" value="SOD-like_Cu/Zn_dom_sf"/>
</dbReference>
<feature type="repeat" description="PPR" evidence="16">
    <location>
        <begin position="722"/>
        <end position="756"/>
    </location>
</feature>
<dbReference type="InterPro" id="IPR046848">
    <property type="entry name" value="E_motif"/>
</dbReference>
<dbReference type="GO" id="GO:0046872">
    <property type="term" value="F:metal ion binding"/>
    <property type="evidence" value="ECO:0007669"/>
    <property type="project" value="UniProtKB-KW"/>
</dbReference>
<keyword evidence="10" id="KW-0049">Antioxidant</keyword>
<keyword evidence="9" id="KW-0862">Zinc</keyword>
<dbReference type="EMBL" id="JACGWL010000003">
    <property type="protein sequence ID" value="KAK4405640.1"/>
    <property type="molecule type" value="Genomic_DNA"/>
</dbReference>
<keyword evidence="7" id="KW-0479">Metal-binding</keyword>
<dbReference type="PROSITE" id="PS00087">
    <property type="entry name" value="SOD_CU_ZN_1"/>
    <property type="match status" value="1"/>
</dbReference>
<evidence type="ECO:0000256" key="13">
    <source>
        <dbReference type="ARBA" id="ARBA00023157"/>
    </source>
</evidence>
<accession>A0AAE1X5H3</accession>
<evidence type="ECO:0000256" key="8">
    <source>
        <dbReference type="ARBA" id="ARBA00022737"/>
    </source>
</evidence>
<keyword evidence="19" id="KW-1185">Reference proteome</keyword>
<comment type="similarity">
    <text evidence="4">Belongs to the Cu-Zn superoxide dismutase family.</text>
</comment>
<dbReference type="Pfam" id="PF00080">
    <property type="entry name" value="Sod_Cu"/>
    <property type="match status" value="1"/>
</dbReference>
<evidence type="ECO:0000313" key="19">
    <source>
        <dbReference type="Proteomes" id="UP001289374"/>
    </source>
</evidence>
<dbReference type="InterPro" id="IPR002885">
    <property type="entry name" value="PPR_rpt"/>
</dbReference>
<reference evidence="18" key="2">
    <citation type="journal article" date="2024" name="Plant">
        <title>Genomic evolution and insights into agronomic trait innovations of Sesamum species.</title>
        <authorList>
            <person name="Miao H."/>
            <person name="Wang L."/>
            <person name="Qu L."/>
            <person name="Liu H."/>
            <person name="Sun Y."/>
            <person name="Le M."/>
            <person name="Wang Q."/>
            <person name="Wei S."/>
            <person name="Zheng Y."/>
            <person name="Lin W."/>
            <person name="Duan Y."/>
            <person name="Cao H."/>
            <person name="Xiong S."/>
            <person name="Wang X."/>
            <person name="Wei L."/>
            <person name="Li C."/>
            <person name="Ma Q."/>
            <person name="Ju M."/>
            <person name="Zhao R."/>
            <person name="Li G."/>
            <person name="Mu C."/>
            <person name="Tian Q."/>
            <person name="Mei H."/>
            <person name="Zhang T."/>
            <person name="Gao T."/>
            <person name="Zhang H."/>
        </authorList>
    </citation>
    <scope>NUCLEOTIDE SEQUENCE</scope>
    <source>
        <strain evidence="18">K16</strain>
    </source>
</reference>
<keyword evidence="12" id="KW-0186">Copper</keyword>
<evidence type="ECO:0000256" key="2">
    <source>
        <dbReference type="ARBA" id="ARBA00001947"/>
    </source>
</evidence>
<evidence type="ECO:0000256" key="10">
    <source>
        <dbReference type="ARBA" id="ARBA00022862"/>
    </source>
</evidence>
<feature type="repeat" description="PPR" evidence="16">
    <location>
        <begin position="218"/>
        <end position="252"/>
    </location>
</feature>
<evidence type="ECO:0000256" key="5">
    <source>
        <dbReference type="ARBA" id="ARBA00011881"/>
    </source>
</evidence>
<dbReference type="GO" id="GO:0009507">
    <property type="term" value="C:chloroplast"/>
    <property type="evidence" value="ECO:0007669"/>
    <property type="project" value="UniProtKB-ARBA"/>
</dbReference>
<evidence type="ECO:0000256" key="3">
    <source>
        <dbReference type="ARBA" id="ARBA00003917"/>
    </source>
</evidence>
<dbReference type="Pfam" id="PF20431">
    <property type="entry name" value="E_motif"/>
    <property type="match status" value="1"/>
</dbReference>
<dbReference type="Pfam" id="PF01535">
    <property type="entry name" value="PPR"/>
    <property type="match status" value="2"/>
</dbReference>
<keyword evidence="13" id="KW-1015">Disulfide bond</keyword>
<proteinExistence type="inferred from homology"/>
<evidence type="ECO:0000256" key="7">
    <source>
        <dbReference type="ARBA" id="ARBA00022723"/>
    </source>
</evidence>
<evidence type="ECO:0000256" key="9">
    <source>
        <dbReference type="ARBA" id="ARBA00022833"/>
    </source>
</evidence>
<dbReference type="CDD" id="cd00305">
    <property type="entry name" value="Cu-Zn_Superoxide_Dismutase"/>
    <property type="match status" value="1"/>
</dbReference>
<dbReference type="FunFam" id="1.25.40.10:FF:001093">
    <property type="entry name" value="Pentatricopeptide repeat-containing protein At2g34400"/>
    <property type="match status" value="1"/>
</dbReference>
<dbReference type="GO" id="GO:0004784">
    <property type="term" value="F:superoxide dismutase activity"/>
    <property type="evidence" value="ECO:0007669"/>
    <property type="project" value="UniProtKB-EC"/>
</dbReference>
<feature type="repeat" description="PPR" evidence="16">
    <location>
        <begin position="583"/>
        <end position="617"/>
    </location>
</feature>
<comment type="catalytic activity">
    <reaction evidence="14">
        <text>2 superoxide + 2 H(+) = H2O2 + O2</text>
        <dbReference type="Rhea" id="RHEA:20696"/>
        <dbReference type="ChEBI" id="CHEBI:15378"/>
        <dbReference type="ChEBI" id="CHEBI:15379"/>
        <dbReference type="ChEBI" id="CHEBI:16240"/>
        <dbReference type="ChEBI" id="CHEBI:18421"/>
        <dbReference type="EC" id="1.15.1.1"/>
    </reaction>
</comment>
<feature type="repeat" description="PPR" evidence="16">
    <location>
        <begin position="350"/>
        <end position="384"/>
    </location>
</feature>
<protein>
    <recommendedName>
        <fullName evidence="15">Superoxide dismutase [Cu-Zn], chloroplastic</fullName>
        <ecNumber evidence="6">1.15.1.1</ecNumber>
    </recommendedName>
</protein>
<dbReference type="GO" id="GO:0003723">
    <property type="term" value="F:RNA binding"/>
    <property type="evidence" value="ECO:0007669"/>
    <property type="project" value="InterPro"/>
</dbReference>
<dbReference type="FunFam" id="2.60.40.200:FF:000003">
    <property type="entry name" value="Superoxide dismutase [Cu-Zn], chloroplastic"/>
    <property type="match status" value="1"/>
</dbReference>
<sequence length="814" mass="89312">MVKAVAVLSSSEGVSGKIFFTQEGDGPTTVVGEVSGLKPGLHGFHVHALGDTTNGCMSTGPHFNPAGKEHGAPEDEVRHAGDLGNITVGEDGSAHFEIVDKQIPLAGPHSIIGRAVVVHGDPDDLGKDTGGVRGMFCSYALLARTQIVFSSKEHKRLSGHELSKTTGNAGGRVACDPLFRSVLMRSYLVQITSKITKLAKSGSVLLARKLFDEMPHRDTIAWNAMISSYSYLGFYQEALSLFSSMRVSNVEHDHFTLTAVLSACRGIKDIKYGRRLHALAIVSGCNSFLPVNNALTDMYGKCLSAQEAHKVFEEMALRNEVSWCSLLFAYVNVGLLDVSHSIFYDMPRRVVVAWNTIIAGYAKWGEAKMCLDFFKKMLEDSYCPDKWTLSAVMNACSEMTEPRYGCMLHGFIIQSGWNSAVEVNNSVLSFYIKFGEEDEVLRAVEAVGMFNEVSRNVIIDAYMKLGNLEEAYLVFGCVPERNLISWTSMITGCMRNGHGEHAIRFFIDLMRSGIQPDDVAFGAVLHACSNMATFNHGTMVHGCVVQSGFHAYAYVGNSLVNMYAKCGDICSSHRAFNGVLYKDLVSWNTMLFAFGLHGRSIQALRILEEMVASGVKPDKVTFIGLLMTCSHLGLIDEGLCFFESMTSHYGLSPEIDHIACVVDMLGRGGNFRKAEELVNKYIEANNVKVSSLEALLGSYSSQGDLTMGAELAEQLKILKPRDEMSYVLLSNLYCASGEWKQAEILRKAMAGQGVKKTPGCSWIEVRNQVTSFVAGSYSFPDMEEVHMMLYILESDIRCPVSVLCSDGTTWISLA</sequence>
<comment type="caution">
    <text evidence="18">The sequence shown here is derived from an EMBL/GenBank/DDBJ whole genome shotgun (WGS) entry which is preliminary data.</text>
</comment>
<comment type="cofactor">
    <cofactor evidence="2">
        <name>Zn(2+)</name>
        <dbReference type="ChEBI" id="CHEBI:29105"/>
    </cofactor>
</comment>
<keyword evidence="11" id="KW-0560">Oxidoreductase</keyword>
<dbReference type="Gene3D" id="1.25.40.10">
    <property type="entry name" value="Tetratricopeptide repeat domain"/>
    <property type="match status" value="4"/>
</dbReference>
<organism evidence="18 19">
    <name type="scientific">Sesamum angolense</name>
    <dbReference type="NCBI Taxonomy" id="2727404"/>
    <lineage>
        <taxon>Eukaryota</taxon>
        <taxon>Viridiplantae</taxon>
        <taxon>Streptophyta</taxon>
        <taxon>Embryophyta</taxon>
        <taxon>Tracheophyta</taxon>
        <taxon>Spermatophyta</taxon>
        <taxon>Magnoliopsida</taxon>
        <taxon>eudicotyledons</taxon>
        <taxon>Gunneridae</taxon>
        <taxon>Pentapetalae</taxon>
        <taxon>asterids</taxon>
        <taxon>lamiids</taxon>
        <taxon>Lamiales</taxon>
        <taxon>Pedaliaceae</taxon>
        <taxon>Sesamum</taxon>
    </lineage>
</organism>
<evidence type="ECO:0000256" key="14">
    <source>
        <dbReference type="ARBA" id="ARBA00049204"/>
    </source>
</evidence>
<dbReference type="PANTHER" id="PTHR47926:SF465">
    <property type="entry name" value="PENTATRICOPEPTIDE REPEAT (PPR-LIKE) SUPERFAMILY PROTEIN"/>
    <property type="match status" value="1"/>
</dbReference>
<keyword evidence="8" id="KW-0677">Repeat</keyword>
<dbReference type="InterPro" id="IPR046960">
    <property type="entry name" value="PPR_At4g14850-like_plant"/>
</dbReference>
<evidence type="ECO:0000256" key="12">
    <source>
        <dbReference type="ARBA" id="ARBA00023008"/>
    </source>
</evidence>
<comment type="subunit">
    <text evidence="5">Homotetramer.</text>
</comment>
<feature type="domain" description="Superoxide dismutase copper/zinc binding" evidence="17">
    <location>
        <begin position="14"/>
        <end position="175"/>
    </location>
</feature>
<dbReference type="GO" id="GO:0009451">
    <property type="term" value="P:RNA modification"/>
    <property type="evidence" value="ECO:0007669"/>
    <property type="project" value="InterPro"/>
</dbReference>
<dbReference type="Pfam" id="PF13041">
    <property type="entry name" value="PPR_2"/>
    <property type="match status" value="4"/>
</dbReference>
<comment type="cofactor">
    <cofactor evidence="1">
        <name>Cu cation</name>
        <dbReference type="ChEBI" id="CHEBI:23378"/>
    </cofactor>
</comment>
<dbReference type="Gene3D" id="2.60.40.200">
    <property type="entry name" value="Superoxide dismutase, copper/zinc binding domain"/>
    <property type="match status" value="1"/>
</dbReference>
<evidence type="ECO:0000256" key="1">
    <source>
        <dbReference type="ARBA" id="ARBA00001935"/>
    </source>
</evidence>
<dbReference type="SUPFAM" id="SSF49329">
    <property type="entry name" value="Cu,Zn superoxide dismutase-like"/>
    <property type="match status" value="1"/>
</dbReference>
<evidence type="ECO:0000256" key="6">
    <source>
        <dbReference type="ARBA" id="ARBA00012682"/>
    </source>
</evidence>
<evidence type="ECO:0000256" key="15">
    <source>
        <dbReference type="ARBA" id="ARBA00067111"/>
    </source>
</evidence>
<dbReference type="NCBIfam" id="TIGR00756">
    <property type="entry name" value="PPR"/>
    <property type="match status" value="4"/>
</dbReference>
<evidence type="ECO:0000259" key="17">
    <source>
        <dbReference type="Pfam" id="PF00080"/>
    </source>
</evidence>
<dbReference type="Proteomes" id="UP001289374">
    <property type="component" value="Unassembled WGS sequence"/>
</dbReference>
<evidence type="ECO:0000256" key="4">
    <source>
        <dbReference type="ARBA" id="ARBA00010457"/>
    </source>
</evidence>
<dbReference type="InterPro" id="IPR011990">
    <property type="entry name" value="TPR-like_helical_dom_sf"/>
</dbReference>
<dbReference type="PANTHER" id="PTHR47926">
    <property type="entry name" value="PENTATRICOPEPTIDE REPEAT-CONTAINING PROTEIN"/>
    <property type="match status" value="1"/>
</dbReference>
<evidence type="ECO:0000256" key="16">
    <source>
        <dbReference type="PROSITE-ProRule" id="PRU00708"/>
    </source>
</evidence>
<feature type="repeat" description="PPR" evidence="16">
    <location>
        <begin position="482"/>
        <end position="516"/>
    </location>
</feature>
<dbReference type="InterPro" id="IPR018152">
    <property type="entry name" value="SOD_Cu/Zn_BS"/>
</dbReference>
<dbReference type="InterPro" id="IPR001424">
    <property type="entry name" value="SOD_Cu_Zn_dom"/>
</dbReference>
<dbReference type="AlphaFoldDB" id="A0AAE1X5H3"/>